<dbReference type="AlphaFoldDB" id="A0A9P3WHP2"/>
<proteinExistence type="predicted"/>
<organism evidence="1 4">
    <name type="scientific">Kluyvera intermedia</name>
    <name type="common">Enterobacter intermedius</name>
    <dbReference type="NCBI Taxonomy" id="61648"/>
    <lineage>
        <taxon>Bacteria</taxon>
        <taxon>Pseudomonadati</taxon>
        <taxon>Pseudomonadota</taxon>
        <taxon>Gammaproteobacteria</taxon>
        <taxon>Enterobacterales</taxon>
        <taxon>Enterobacteriaceae</taxon>
        <taxon>Kluyvera</taxon>
    </lineage>
</organism>
<comment type="caution">
    <text evidence="1">The sequence shown here is derived from an EMBL/GenBank/DDBJ whole genome shotgun (WGS) entry which is preliminary data.</text>
</comment>
<sequence>MLNFIQAILPLLMLIGLALMFPKWRRRQSDAQANQGLRKISTTTKTFRPGKGGQLLPTDYYFDEKYFYEIQLNVKKSVPLSAITKVERDTIKVNNRSFWIVTYVVEGQTKQARFRHNYTLFNTAFADFLDAVKRANPEACVRELSAFSF</sequence>
<protein>
    <submittedName>
        <fullName evidence="1">Uncharacterized protein</fullName>
    </submittedName>
</protein>
<dbReference type="RefSeq" id="WP_052958929.1">
    <property type="nucleotide sequence ID" value="NZ_CABMNU010000005.1"/>
</dbReference>
<keyword evidence="3" id="KW-1185">Reference proteome</keyword>
<evidence type="ECO:0000313" key="2">
    <source>
        <dbReference type="EMBL" id="ORJ48416.1"/>
    </source>
</evidence>
<reference evidence="1" key="3">
    <citation type="submission" date="2020-10" db="EMBL/GenBank/DDBJ databases">
        <authorList>
            <consortium name="NCBI Pathogen Detection Project"/>
        </authorList>
    </citation>
    <scope>NUCLEOTIDE SEQUENCE</scope>
    <source>
        <strain evidence="1">CAVp300</strain>
    </source>
</reference>
<accession>A0A9P3WHP2</accession>
<evidence type="ECO:0000313" key="3">
    <source>
        <dbReference type="Proteomes" id="UP000192521"/>
    </source>
</evidence>
<dbReference type="Proteomes" id="UP000867740">
    <property type="component" value="Unassembled WGS sequence"/>
</dbReference>
<name>A0A9P3WHP2_KLUIN</name>
<gene>
    <name evidence="2" type="ORF">B2M27_20790</name>
    <name evidence="1" type="ORF">I8531_004024</name>
</gene>
<dbReference type="EMBL" id="DACSUM010000039">
    <property type="protein sequence ID" value="HAT3583675.1"/>
    <property type="molecule type" value="Genomic_DNA"/>
</dbReference>
<evidence type="ECO:0000313" key="4">
    <source>
        <dbReference type="Proteomes" id="UP000867740"/>
    </source>
</evidence>
<reference evidence="1" key="2">
    <citation type="journal article" date="2018" name="Genome Biol.">
        <title>SKESA: strategic k-mer extension for scrupulous assemblies.</title>
        <authorList>
            <person name="Souvorov A."/>
            <person name="Agarwala R."/>
            <person name="Lipman D.J."/>
        </authorList>
    </citation>
    <scope>NUCLEOTIDE SEQUENCE</scope>
    <source>
        <strain evidence="1">CAVp300</strain>
    </source>
</reference>
<dbReference type="EMBL" id="MWPR01000041">
    <property type="protein sequence ID" value="ORJ48416.1"/>
    <property type="molecule type" value="Genomic_DNA"/>
</dbReference>
<dbReference type="OrthoDB" id="6565701at2"/>
<reference evidence="2 3" key="1">
    <citation type="submission" date="2017-02" db="EMBL/GenBank/DDBJ databases">
        <title>Draft genome sequence of a Kluyvera intermedia isolate from a patient with a pancreatic abscess.</title>
        <authorList>
            <person name="Thele R."/>
        </authorList>
    </citation>
    <scope>NUCLEOTIDE SEQUENCE [LARGE SCALE GENOMIC DNA]</scope>
    <source>
        <strain evidence="2 3">FOSA7093</strain>
    </source>
</reference>
<dbReference type="Proteomes" id="UP000192521">
    <property type="component" value="Unassembled WGS sequence"/>
</dbReference>
<evidence type="ECO:0000313" key="1">
    <source>
        <dbReference type="EMBL" id="HAT3583675.1"/>
    </source>
</evidence>